<evidence type="ECO:0000313" key="4">
    <source>
        <dbReference type="Proteomes" id="UP000663833"/>
    </source>
</evidence>
<dbReference type="EMBL" id="CAJNYD010003968">
    <property type="protein sequence ID" value="CAF3555807.1"/>
    <property type="molecule type" value="Genomic_DNA"/>
</dbReference>
<evidence type="ECO:0000256" key="1">
    <source>
        <dbReference type="SAM" id="MobiDB-lite"/>
    </source>
</evidence>
<reference evidence="3" key="1">
    <citation type="submission" date="2021-02" db="EMBL/GenBank/DDBJ databases">
        <authorList>
            <person name="Nowell W R."/>
        </authorList>
    </citation>
    <scope>NUCLEOTIDE SEQUENCE</scope>
</reference>
<sequence>MLTTRFIVAVLLLICCLAITQCQNDATRVLLEKMPKRGQERIRKYVSAGLAMQQRKQNDSETDWSSSSEINDTSSSASIQPSTASESKESKKHRRHRGLEKNLRDVLRYSLREGFEGISYTRPIPSDTCGRQQISPKFSERILGGFEAVAHSWPWVCLSEICLF</sequence>
<feature type="signal peptide" evidence="2">
    <location>
        <begin position="1"/>
        <end position="22"/>
    </location>
</feature>
<evidence type="ECO:0000256" key="2">
    <source>
        <dbReference type="SAM" id="SignalP"/>
    </source>
</evidence>
<organism evidence="3 4">
    <name type="scientific">Rotaria socialis</name>
    <dbReference type="NCBI Taxonomy" id="392032"/>
    <lineage>
        <taxon>Eukaryota</taxon>
        <taxon>Metazoa</taxon>
        <taxon>Spiralia</taxon>
        <taxon>Gnathifera</taxon>
        <taxon>Rotifera</taxon>
        <taxon>Eurotatoria</taxon>
        <taxon>Bdelloidea</taxon>
        <taxon>Philodinida</taxon>
        <taxon>Philodinidae</taxon>
        <taxon>Rotaria</taxon>
    </lineage>
</organism>
<accession>A0A818KDL8</accession>
<gene>
    <name evidence="3" type="ORF">LUA448_LOCUS28195</name>
</gene>
<evidence type="ECO:0000313" key="3">
    <source>
        <dbReference type="EMBL" id="CAF3555807.1"/>
    </source>
</evidence>
<feature type="compositionally biased region" description="Low complexity" evidence="1">
    <location>
        <begin position="65"/>
        <end position="85"/>
    </location>
</feature>
<proteinExistence type="predicted"/>
<dbReference type="Proteomes" id="UP000663833">
    <property type="component" value="Unassembled WGS sequence"/>
</dbReference>
<protein>
    <submittedName>
        <fullName evidence="3">Uncharacterized protein</fullName>
    </submittedName>
</protein>
<feature type="chain" id="PRO_5032835048" evidence="2">
    <location>
        <begin position="23"/>
        <end position="164"/>
    </location>
</feature>
<dbReference type="AlphaFoldDB" id="A0A818KDL8"/>
<name>A0A818KDL8_9BILA</name>
<comment type="caution">
    <text evidence="3">The sequence shown here is derived from an EMBL/GenBank/DDBJ whole genome shotgun (WGS) entry which is preliminary data.</text>
</comment>
<keyword evidence="2" id="KW-0732">Signal</keyword>
<feature type="region of interest" description="Disordered" evidence="1">
    <location>
        <begin position="51"/>
        <end position="98"/>
    </location>
</feature>